<feature type="compositionally biased region" description="Basic and acidic residues" evidence="1">
    <location>
        <begin position="86"/>
        <end position="99"/>
    </location>
</feature>
<comment type="caution">
    <text evidence="2">The sequence shown here is derived from an EMBL/GenBank/DDBJ whole genome shotgun (WGS) entry which is preliminary data.</text>
</comment>
<evidence type="ECO:0000313" key="3">
    <source>
        <dbReference type="Proteomes" id="UP000574317"/>
    </source>
</evidence>
<feature type="compositionally biased region" description="Low complexity" evidence="1">
    <location>
        <begin position="100"/>
        <end position="112"/>
    </location>
</feature>
<gene>
    <name evidence="2" type="ORF">FNAPI_10442</name>
</gene>
<feature type="region of interest" description="Disordered" evidence="1">
    <location>
        <begin position="83"/>
        <end position="157"/>
    </location>
</feature>
<reference evidence="2 3" key="1">
    <citation type="submission" date="2020-05" db="EMBL/GenBank/DDBJ databases">
        <title>Identification and distribution of gene clusters putatively required for synthesis of sphingolipid metabolism inhibitors in phylogenetically diverse species of the filamentous fungus Fusarium.</title>
        <authorList>
            <person name="Kim H.-S."/>
            <person name="Busman M."/>
            <person name="Brown D.W."/>
            <person name="Divon H."/>
            <person name="Uhlig S."/>
            <person name="Proctor R.H."/>
        </authorList>
    </citation>
    <scope>NUCLEOTIDE SEQUENCE [LARGE SCALE GENOMIC DNA]</scope>
    <source>
        <strain evidence="2 3">NRRL 25196</strain>
    </source>
</reference>
<evidence type="ECO:0000256" key="1">
    <source>
        <dbReference type="SAM" id="MobiDB-lite"/>
    </source>
</evidence>
<name>A0A8H5MTY3_9HYPO</name>
<keyword evidence="3" id="KW-1185">Reference proteome</keyword>
<dbReference type="AlphaFoldDB" id="A0A8H5MTY3"/>
<dbReference type="Proteomes" id="UP000574317">
    <property type="component" value="Unassembled WGS sequence"/>
</dbReference>
<accession>A0A8H5MTY3</accession>
<feature type="compositionally biased region" description="Basic and acidic residues" evidence="1">
    <location>
        <begin position="132"/>
        <end position="143"/>
    </location>
</feature>
<sequence length="258" mass="28976">MPRAGPPKYISRIVTRKYNPDGRDKHIAWLDERWEGPDWIPPDVRAVSTKPKVPGGVLRDLKAISELAMERNIRLTSLWESGSKTGADRKEEEARDEVVTTKLSSLSLSPPTKQRHPSPLHDTIPSTEDELRDPPRGTKRLVEDNEDELLNPSPKKSQRVTAEKVLWTISPYKIGSGHPELDAALVAKHEAGKALLDLVHGKDSMAVSQAERVQARRRKLEAEEAFHQLYKEAKAVRSRLEQAQANHTTALKSNFKDG</sequence>
<organism evidence="2 3">
    <name type="scientific">Fusarium napiforme</name>
    <dbReference type="NCBI Taxonomy" id="42672"/>
    <lineage>
        <taxon>Eukaryota</taxon>
        <taxon>Fungi</taxon>
        <taxon>Dikarya</taxon>
        <taxon>Ascomycota</taxon>
        <taxon>Pezizomycotina</taxon>
        <taxon>Sordariomycetes</taxon>
        <taxon>Hypocreomycetidae</taxon>
        <taxon>Hypocreales</taxon>
        <taxon>Nectriaceae</taxon>
        <taxon>Fusarium</taxon>
        <taxon>Fusarium fujikuroi species complex</taxon>
    </lineage>
</organism>
<dbReference type="EMBL" id="JAAOAO010000461">
    <property type="protein sequence ID" value="KAF5540622.1"/>
    <property type="molecule type" value="Genomic_DNA"/>
</dbReference>
<evidence type="ECO:0000313" key="2">
    <source>
        <dbReference type="EMBL" id="KAF5540622.1"/>
    </source>
</evidence>
<protein>
    <submittedName>
        <fullName evidence="2">Uncharacterized protein</fullName>
    </submittedName>
</protein>
<proteinExistence type="predicted"/>